<name>A0AAD6U049_9AGAR</name>
<accession>A0AAD6U049</accession>
<proteinExistence type="predicted"/>
<evidence type="ECO:0000313" key="2">
    <source>
        <dbReference type="EMBL" id="KAJ7085429.1"/>
    </source>
</evidence>
<evidence type="ECO:0000313" key="3">
    <source>
        <dbReference type="Proteomes" id="UP001222325"/>
    </source>
</evidence>
<protein>
    <submittedName>
        <fullName evidence="2">Uncharacterized protein</fullName>
    </submittedName>
</protein>
<dbReference type="AlphaFoldDB" id="A0AAD6U049"/>
<gene>
    <name evidence="2" type="ORF">B0H15DRAFT_951034</name>
</gene>
<feature type="region of interest" description="Disordered" evidence="1">
    <location>
        <begin position="148"/>
        <end position="167"/>
    </location>
</feature>
<evidence type="ECO:0000256" key="1">
    <source>
        <dbReference type="SAM" id="MobiDB-lite"/>
    </source>
</evidence>
<organism evidence="2 3">
    <name type="scientific">Mycena belliarum</name>
    <dbReference type="NCBI Taxonomy" id="1033014"/>
    <lineage>
        <taxon>Eukaryota</taxon>
        <taxon>Fungi</taxon>
        <taxon>Dikarya</taxon>
        <taxon>Basidiomycota</taxon>
        <taxon>Agaricomycotina</taxon>
        <taxon>Agaricomycetes</taxon>
        <taxon>Agaricomycetidae</taxon>
        <taxon>Agaricales</taxon>
        <taxon>Marasmiineae</taxon>
        <taxon>Mycenaceae</taxon>
        <taxon>Mycena</taxon>
    </lineage>
</organism>
<reference evidence="2" key="1">
    <citation type="submission" date="2023-03" db="EMBL/GenBank/DDBJ databases">
        <title>Massive genome expansion in bonnet fungi (Mycena s.s.) driven by repeated elements and novel gene families across ecological guilds.</title>
        <authorList>
            <consortium name="Lawrence Berkeley National Laboratory"/>
            <person name="Harder C.B."/>
            <person name="Miyauchi S."/>
            <person name="Viragh M."/>
            <person name="Kuo A."/>
            <person name="Thoen E."/>
            <person name="Andreopoulos B."/>
            <person name="Lu D."/>
            <person name="Skrede I."/>
            <person name="Drula E."/>
            <person name="Henrissat B."/>
            <person name="Morin E."/>
            <person name="Kohler A."/>
            <person name="Barry K."/>
            <person name="LaButti K."/>
            <person name="Morin E."/>
            <person name="Salamov A."/>
            <person name="Lipzen A."/>
            <person name="Mereny Z."/>
            <person name="Hegedus B."/>
            <person name="Baldrian P."/>
            <person name="Stursova M."/>
            <person name="Weitz H."/>
            <person name="Taylor A."/>
            <person name="Grigoriev I.V."/>
            <person name="Nagy L.G."/>
            <person name="Martin F."/>
            <person name="Kauserud H."/>
        </authorList>
    </citation>
    <scope>NUCLEOTIDE SEQUENCE</scope>
    <source>
        <strain evidence="2">CBHHK173m</strain>
    </source>
</reference>
<sequence length="283" mass="31857">MDYDDFQELTAALDPSSQRHAARPVFGNTLAYDDWRRSLSNEELETQKAPFLTERNETSCLTPWVARGQEPSAVRHVDAGIHPYCHAYLSVSVLSDQVKEAHRGDQQRSSMMSFIANLVHRRLRALWDVGILFQPSFGGSFYWNVKRKPSRHPLHHPPGRPRRPPHRRREALLCVRVVVPLQGTSSAYKGKSTRIVSSLILGIHSSSLDLACIDDAFLQRATATIPERSVVLREKGGNHSFAKTTKTHYERPGPELDDAFLQRATATIPKRRIVGDVDCACVT</sequence>
<dbReference type="EMBL" id="JARJCN010000034">
    <property type="protein sequence ID" value="KAJ7085429.1"/>
    <property type="molecule type" value="Genomic_DNA"/>
</dbReference>
<dbReference type="Proteomes" id="UP001222325">
    <property type="component" value="Unassembled WGS sequence"/>
</dbReference>
<comment type="caution">
    <text evidence="2">The sequence shown here is derived from an EMBL/GenBank/DDBJ whole genome shotgun (WGS) entry which is preliminary data.</text>
</comment>
<keyword evidence="3" id="KW-1185">Reference proteome</keyword>